<evidence type="ECO:0000313" key="2">
    <source>
        <dbReference type="Proteomes" id="UP000722791"/>
    </source>
</evidence>
<dbReference type="AlphaFoldDB" id="A0A8J4LRM5"/>
<protein>
    <submittedName>
        <fullName evidence="1">Uncharacterized protein</fullName>
    </submittedName>
</protein>
<dbReference type="EMBL" id="BNCQ01000026">
    <property type="protein sequence ID" value="GIM08093.1"/>
    <property type="molecule type" value="Genomic_DNA"/>
</dbReference>
<reference evidence="1" key="1">
    <citation type="journal article" date="2021" name="Proc. Natl. Acad. Sci. U.S.A.">
        <title>Three genomes in the algal genus Volvox reveal the fate of a haploid sex-determining region after a transition to homothallism.</title>
        <authorList>
            <person name="Yamamoto K."/>
            <person name="Hamaji T."/>
            <person name="Kawai-Toyooka H."/>
            <person name="Matsuzaki R."/>
            <person name="Takahashi F."/>
            <person name="Nishimura Y."/>
            <person name="Kawachi M."/>
            <person name="Noguchi H."/>
            <person name="Minakuchi Y."/>
            <person name="Umen J.G."/>
            <person name="Toyoda A."/>
            <person name="Nozaki H."/>
        </authorList>
    </citation>
    <scope>NUCLEOTIDE SEQUENCE</scope>
    <source>
        <strain evidence="1">NIES-3785</strain>
    </source>
</reference>
<name>A0A8J4LRM5_9CHLO</name>
<proteinExistence type="predicted"/>
<sequence length="151" mass="16535">MNGSISYLKEGIAVEFKNKLYVAEGVHIKFEKVAVGAARLFFANFAGLAVPVPDGVVVLKDSNQPVDPIGESFLLSWEHNYAINVNGERFYNLRKQKQHNVSAPVCRTAKTLLVAQTAAEAEFHAQEARAFIDVQEGIVEAVEGDDDNADD</sequence>
<evidence type="ECO:0000313" key="1">
    <source>
        <dbReference type="EMBL" id="GIM08093.1"/>
    </source>
</evidence>
<gene>
    <name evidence="1" type="ORF">Vretimale_12158</name>
</gene>
<dbReference type="Proteomes" id="UP000722791">
    <property type="component" value="Unassembled WGS sequence"/>
</dbReference>
<comment type="caution">
    <text evidence="1">The sequence shown here is derived from an EMBL/GenBank/DDBJ whole genome shotgun (WGS) entry which is preliminary data.</text>
</comment>
<organism evidence="1 2">
    <name type="scientific">Volvox reticuliferus</name>
    <dbReference type="NCBI Taxonomy" id="1737510"/>
    <lineage>
        <taxon>Eukaryota</taxon>
        <taxon>Viridiplantae</taxon>
        <taxon>Chlorophyta</taxon>
        <taxon>core chlorophytes</taxon>
        <taxon>Chlorophyceae</taxon>
        <taxon>CS clade</taxon>
        <taxon>Chlamydomonadales</taxon>
        <taxon>Volvocaceae</taxon>
        <taxon>Volvox</taxon>
    </lineage>
</organism>
<accession>A0A8J4LRM5</accession>